<dbReference type="RefSeq" id="YP_010731758.1">
    <property type="nucleotide sequence ID" value="NC_072811.1"/>
</dbReference>
<dbReference type="KEGG" id="vg:79513879"/>
<organism evidence="1 2">
    <name type="scientific">Escherichia phage Halfdan</name>
    <dbReference type="NCBI Taxonomy" id="2234092"/>
    <lineage>
        <taxon>Viruses</taxon>
        <taxon>Duplodnaviria</taxon>
        <taxon>Heunggongvirae</taxon>
        <taxon>Uroviricota</taxon>
        <taxon>Caudoviricetes</taxon>
        <taxon>Halfdanvirus</taxon>
        <taxon>Halfdanvirus halfdan</taxon>
    </lineage>
</organism>
<evidence type="ECO:0000313" key="1">
    <source>
        <dbReference type="EMBL" id="AXC34287.1"/>
    </source>
</evidence>
<dbReference type="Proteomes" id="UP000252726">
    <property type="component" value="Segment"/>
</dbReference>
<accession>A0A2Z5H3A8</accession>
<dbReference type="GeneID" id="79513879"/>
<protein>
    <submittedName>
        <fullName evidence="1">Uncharacterized protein</fullName>
    </submittedName>
</protein>
<proteinExistence type="predicted"/>
<sequence length="75" mass="8391">MINCLRCELIRAKAKATALLALKWTPQEIAAKLSADYGESYYVGIEANGECWCKGIFRASKLSPYTPHLIKELTK</sequence>
<reference evidence="2" key="1">
    <citation type="submission" date="2018-05" db="EMBL/GenBank/DDBJ databases">
        <title>Exploring Bacteriophages for Innovative Applications.</title>
        <authorList>
            <person name="Olsen N.S."/>
            <person name="Kot W."/>
            <person name="Hansen L.H."/>
        </authorList>
    </citation>
    <scope>NUCLEOTIDE SEQUENCE [LARGE SCALE GENOMIC DNA]</scope>
</reference>
<dbReference type="EMBL" id="MH362766">
    <property type="protein sequence ID" value="AXC34287.1"/>
    <property type="molecule type" value="Genomic_DNA"/>
</dbReference>
<name>A0A2Z5H3A8_9CAUD</name>
<keyword evidence="2" id="KW-1185">Reference proteome</keyword>
<evidence type="ECO:0000313" key="2">
    <source>
        <dbReference type="Proteomes" id="UP000252726"/>
    </source>
</evidence>